<dbReference type="SUPFAM" id="SSF88659">
    <property type="entry name" value="Sigma3 and sigma4 domains of RNA polymerase sigma factors"/>
    <property type="match status" value="1"/>
</dbReference>
<protein>
    <submittedName>
        <fullName evidence="8">Sigma-70 family RNA polymerase sigma factor</fullName>
    </submittedName>
</protein>
<dbReference type="NCBIfam" id="TIGR02960">
    <property type="entry name" value="SigX5"/>
    <property type="match status" value="1"/>
</dbReference>
<dbReference type="InterPro" id="IPR014305">
    <property type="entry name" value="RNA_pol_sigma-G_actinobac"/>
</dbReference>
<evidence type="ECO:0000313" key="8">
    <source>
        <dbReference type="EMBL" id="GAA1712441.1"/>
    </source>
</evidence>
<gene>
    <name evidence="8" type="ORF">GCM10009745_70810</name>
</gene>
<name>A0ABN2IVU7_9ACTN</name>
<dbReference type="PANTHER" id="PTHR30173:SF36">
    <property type="entry name" value="ECF RNA POLYMERASE SIGMA FACTOR SIGJ"/>
    <property type="match status" value="1"/>
</dbReference>
<dbReference type="Gene3D" id="1.10.10.10">
    <property type="entry name" value="Winged helix-like DNA-binding domain superfamily/Winged helix DNA-binding domain"/>
    <property type="match status" value="1"/>
</dbReference>
<dbReference type="NCBIfam" id="TIGR02937">
    <property type="entry name" value="sigma70-ECF"/>
    <property type="match status" value="1"/>
</dbReference>
<dbReference type="InterPro" id="IPR013324">
    <property type="entry name" value="RNA_pol_sigma_r3/r4-like"/>
</dbReference>
<dbReference type="NCBIfam" id="NF006089">
    <property type="entry name" value="PRK08241.1"/>
    <property type="match status" value="1"/>
</dbReference>
<keyword evidence="3" id="KW-0805">Transcription regulation</keyword>
<evidence type="ECO:0000259" key="7">
    <source>
        <dbReference type="Pfam" id="PF08281"/>
    </source>
</evidence>
<feature type="domain" description="RNA polymerase sigma factor 70 region 4 type 2" evidence="7">
    <location>
        <begin position="116"/>
        <end position="167"/>
    </location>
</feature>
<evidence type="ECO:0000256" key="4">
    <source>
        <dbReference type="ARBA" id="ARBA00023082"/>
    </source>
</evidence>
<dbReference type="InterPro" id="IPR036388">
    <property type="entry name" value="WH-like_DNA-bd_sf"/>
</dbReference>
<organism evidence="8 9">
    <name type="scientific">Kribbella yunnanensis</name>
    <dbReference type="NCBI Taxonomy" id="190194"/>
    <lineage>
        <taxon>Bacteria</taxon>
        <taxon>Bacillati</taxon>
        <taxon>Actinomycetota</taxon>
        <taxon>Actinomycetes</taxon>
        <taxon>Propionibacteriales</taxon>
        <taxon>Kribbellaceae</taxon>
        <taxon>Kribbella</taxon>
    </lineage>
</organism>
<accession>A0ABN2IVU7</accession>
<dbReference type="Gene3D" id="3.10.450.50">
    <property type="match status" value="1"/>
</dbReference>
<comment type="subunit">
    <text evidence="2">Interacts transiently with the RNA polymerase catalytic core formed by RpoA, RpoB, RpoC and RpoZ (2 alpha, 1 beta, 1 beta' and 1 omega subunit) to form the RNA polymerase holoenzyme that can initiate transcription.</text>
</comment>
<dbReference type="Proteomes" id="UP001500280">
    <property type="component" value="Unassembled WGS sequence"/>
</dbReference>
<dbReference type="PANTHER" id="PTHR30173">
    <property type="entry name" value="SIGMA 19 FACTOR"/>
    <property type="match status" value="1"/>
</dbReference>
<evidence type="ECO:0000256" key="2">
    <source>
        <dbReference type="ARBA" id="ARBA00011344"/>
    </source>
</evidence>
<evidence type="ECO:0000256" key="3">
    <source>
        <dbReference type="ARBA" id="ARBA00023015"/>
    </source>
</evidence>
<dbReference type="Gene3D" id="1.10.1740.10">
    <property type="match status" value="1"/>
</dbReference>
<proteinExistence type="inferred from homology"/>
<dbReference type="InterPro" id="IPR032710">
    <property type="entry name" value="NTF2-like_dom_sf"/>
</dbReference>
<evidence type="ECO:0000256" key="1">
    <source>
        <dbReference type="ARBA" id="ARBA00010641"/>
    </source>
</evidence>
<comment type="caution">
    <text evidence="8">The sequence shown here is derived from an EMBL/GenBank/DDBJ whole genome shotgun (WGS) entry which is preliminary data.</text>
</comment>
<evidence type="ECO:0000313" key="9">
    <source>
        <dbReference type="Proteomes" id="UP001500280"/>
    </source>
</evidence>
<dbReference type="InterPro" id="IPR014284">
    <property type="entry name" value="RNA_pol_sigma-70_dom"/>
</dbReference>
<dbReference type="InterPro" id="IPR052704">
    <property type="entry name" value="ECF_Sigma-70_Domain"/>
</dbReference>
<dbReference type="Pfam" id="PF08281">
    <property type="entry name" value="Sigma70_r4_2"/>
    <property type="match status" value="1"/>
</dbReference>
<comment type="similarity">
    <text evidence="1">Belongs to the sigma-70 factor family. ECF subfamily.</text>
</comment>
<evidence type="ECO:0000256" key="5">
    <source>
        <dbReference type="ARBA" id="ARBA00023163"/>
    </source>
</evidence>
<dbReference type="SUPFAM" id="SSF88946">
    <property type="entry name" value="Sigma2 domain of RNA polymerase sigma factors"/>
    <property type="match status" value="1"/>
</dbReference>
<dbReference type="InterPro" id="IPR013325">
    <property type="entry name" value="RNA_pol_sigma_r2"/>
</dbReference>
<evidence type="ECO:0000259" key="6">
    <source>
        <dbReference type="Pfam" id="PF04542"/>
    </source>
</evidence>
<reference evidence="8 9" key="1">
    <citation type="journal article" date="2019" name="Int. J. Syst. Evol. Microbiol.">
        <title>The Global Catalogue of Microorganisms (GCM) 10K type strain sequencing project: providing services to taxonomists for standard genome sequencing and annotation.</title>
        <authorList>
            <consortium name="The Broad Institute Genomics Platform"/>
            <consortium name="The Broad Institute Genome Sequencing Center for Infectious Disease"/>
            <person name="Wu L."/>
            <person name="Ma J."/>
        </authorList>
    </citation>
    <scope>NUCLEOTIDE SEQUENCE [LARGE SCALE GENOMIC DNA]</scope>
    <source>
        <strain evidence="8 9">JCM 14307</strain>
    </source>
</reference>
<dbReference type="EMBL" id="BAAANF010000023">
    <property type="protein sequence ID" value="GAA1712441.1"/>
    <property type="molecule type" value="Genomic_DNA"/>
</dbReference>
<dbReference type="InterPro" id="IPR007627">
    <property type="entry name" value="RNA_pol_sigma70_r2"/>
</dbReference>
<keyword evidence="5" id="KW-0804">Transcription</keyword>
<dbReference type="InterPro" id="IPR013249">
    <property type="entry name" value="RNA_pol_sigma70_r4_t2"/>
</dbReference>
<feature type="domain" description="RNA polymerase sigma-70 region 2" evidence="6">
    <location>
        <begin position="7"/>
        <end position="72"/>
    </location>
</feature>
<dbReference type="Pfam" id="PF04542">
    <property type="entry name" value="Sigma70_r2"/>
    <property type="match status" value="1"/>
</dbReference>
<sequence length="306" mass="33989">MIEVDLDRFRPALLRHCYRMLGSVHDAEDAVQESYLRAWRSLDQFDGRASLQTWLYRIATNVCLRSLETAGRRPLPSGLGGPSPEPEPGLPLDVAWLEPLPTDPALIVEERDSVRLALVAALQILPPRQRAVLILRDVLHWRAAEVASALDTSTAAVNSLLQRARTLLTAAGLSDADVNYALDDDQQRLIDRYVTAFETADIDDLVLTLTEEAAWEMPPNPMWFVGRIAIGQFLRTKAVGNRTSVRLEANGQPAVAVYNEDGAAHSLHVLTVTPQGIRRVVVFLDTAVFELFGLPQLTERTMDDYS</sequence>
<dbReference type="CDD" id="cd06171">
    <property type="entry name" value="Sigma70_r4"/>
    <property type="match status" value="1"/>
</dbReference>
<keyword evidence="9" id="KW-1185">Reference proteome</keyword>
<dbReference type="SUPFAM" id="SSF54427">
    <property type="entry name" value="NTF2-like"/>
    <property type="match status" value="1"/>
</dbReference>
<dbReference type="RefSeq" id="WP_344162234.1">
    <property type="nucleotide sequence ID" value="NZ_BAAANF010000023.1"/>
</dbReference>
<keyword evidence="4" id="KW-0731">Sigma factor</keyword>